<dbReference type="AlphaFoldDB" id="A0A5C6CS76"/>
<dbReference type="EMBL" id="SJPT01000001">
    <property type="protein sequence ID" value="TWU26725.1"/>
    <property type="molecule type" value="Genomic_DNA"/>
</dbReference>
<evidence type="ECO:0000313" key="1">
    <source>
        <dbReference type="EMBL" id="TWU26725.1"/>
    </source>
</evidence>
<name>A0A5C6CS76_9BACT</name>
<reference evidence="1 2" key="1">
    <citation type="submission" date="2019-02" db="EMBL/GenBank/DDBJ databases">
        <title>Deep-cultivation of Planctomycetes and their phenomic and genomic characterization uncovers novel biology.</title>
        <authorList>
            <person name="Wiegand S."/>
            <person name="Jogler M."/>
            <person name="Boedeker C."/>
            <person name="Pinto D."/>
            <person name="Vollmers J."/>
            <person name="Rivas-Marin E."/>
            <person name="Kohn T."/>
            <person name="Peeters S.H."/>
            <person name="Heuer A."/>
            <person name="Rast P."/>
            <person name="Oberbeckmann S."/>
            <person name="Bunk B."/>
            <person name="Jeske O."/>
            <person name="Meyerdierks A."/>
            <person name="Storesund J.E."/>
            <person name="Kallscheuer N."/>
            <person name="Luecker S."/>
            <person name="Lage O.M."/>
            <person name="Pohl T."/>
            <person name="Merkel B.J."/>
            <person name="Hornburger P."/>
            <person name="Mueller R.-W."/>
            <person name="Bruemmer F."/>
            <person name="Labrenz M."/>
            <person name="Spormann A.M."/>
            <person name="Op Den Camp H."/>
            <person name="Overmann J."/>
            <person name="Amann R."/>
            <person name="Jetten M.S.M."/>
            <person name="Mascher T."/>
            <person name="Medema M.H."/>
            <person name="Devos D.P."/>
            <person name="Kaster A.-K."/>
            <person name="Ovreas L."/>
            <person name="Rohde M."/>
            <person name="Galperin M.Y."/>
            <person name="Jogler C."/>
        </authorList>
    </citation>
    <scope>NUCLEOTIDE SEQUENCE [LARGE SCALE GENOMIC DNA]</scope>
    <source>
        <strain evidence="1 2">Pla52o</strain>
    </source>
</reference>
<dbReference type="Proteomes" id="UP000316304">
    <property type="component" value="Unassembled WGS sequence"/>
</dbReference>
<evidence type="ECO:0000313" key="2">
    <source>
        <dbReference type="Proteomes" id="UP000316304"/>
    </source>
</evidence>
<comment type="caution">
    <text evidence="1">The sequence shown here is derived from an EMBL/GenBank/DDBJ whole genome shotgun (WGS) entry which is preliminary data.</text>
</comment>
<accession>A0A5C6CS76</accession>
<protein>
    <submittedName>
        <fullName evidence="1">Uncharacterized protein</fullName>
    </submittedName>
</protein>
<organism evidence="1 2">
    <name type="scientific">Novipirellula galeiformis</name>
    <dbReference type="NCBI Taxonomy" id="2528004"/>
    <lineage>
        <taxon>Bacteria</taxon>
        <taxon>Pseudomonadati</taxon>
        <taxon>Planctomycetota</taxon>
        <taxon>Planctomycetia</taxon>
        <taxon>Pirellulales</taxon>
        <taxon>Pirellulaceae</taxon>
        <taxon>Novipirellula</taxon>
    </lineage>
</organism>
<sequence>MTAAPEPPSPALLDRTEYIEQGYLFQLLKERIGENMPMQELLEQTRFELLATTKLPMAVEYLLTELKHSGTMAPAMRKLSHYFNTFQTYLIEEAESETGRFTIGIALHILEADAKYRATEATPAGLFLFQFEALCRNRLNYDKGLTAVSSDPMYDSTWAKWILLVRAQVGLIDFGDLMFLASDDYRNRLLEAGQSLDDKGPFLFGQKEGRIAFGNRRKEPLYLFAAMQRHLGYPAVPRLKKASRDHEIIPQLARRIERLESRIKLLEEEQRGGMDITKFYEKNKAKLKLPEVDE</sequence>
<keyword evidence="2" id="KW-1185">Reference proteome</keyword>
<proteinExistence type="predicted"/>
<gene>
    <name evidence="1" type="ORF">Pla52o_05780</name>
</gene>